<evidence type="ECO:0000313" key="1">
    <source>
        <dbReference type="EMBL" id="KFB71438.1"/>
    </source>
</evidence>
<sequence>MPRIIKNRCIVEDHWQVLTLADGETPETITLPAAPVLLPLAVWRARRDEIIARDQPLGVWLDSDEGPEALAGDIDRFAVIGVNFPKFTDGRSYSSARLLRERYGYGGEIRALGDVLQDQIFYMQRCGIDAYALRADKDIEKALAGLSVFSEAYQAAVDRPQPLFQRRAAQASA</sequence>
<protein>
    <recommendedName>
        <fullName evidence="3">DUF934 domain-containing protein</fullName>
    </recommendedName>
</protein>
<dbReference type="Proteomes" id="UP000020077">
    <property type="component" value="Unassembled WGS sequence"/>
</dbReference>
<organism evidence="1 2">
    <name type="scientific">Candidatus Accumulibacter phosphatis</name>
    <dbReference type="NCBI Taxonomy" id="327160"/>
    <lineage>
        <taxon>Bacteria</taxon>
        <taxon>Pseudomonadati</taxon>
        <taxon>Pseudomonadota</taxon>
        <taxon>Betaproteobacteria</taxon>
        <taxon>Candidatus Accumulibacter</taxon>
    </lineage>
</organism>
<dbReference type="PIRSF" id="PIRSF030820">
    <property type="entry name" value="UCP030820"/>
    <property type="match status" value="1"/>
</dbReference>
<evidence type="ECO:0000313" key="2">
    <source>
        <dbReference type="Proteomes" id="UP000020077"/>
    </source>
</evidence>
<dbReference type="EMBL" id="JDVG02000544">
    <property type="protein sequence ID" value="KFB71438.1"/>
    <property type="molecule type" value="Genomic_DNA"/>
</dbReference>
<dbReference type="InterPro" id="IPR008318">
    <property type="entry name" value="UCP030820"/>
</dbReference>
<comment type="caution">
    <text evidence="1">The sequence shown here is derived from an EMBL/GenBank/DDBJ whole genome shotgun (WGS) entry which is preliminary data.</text>
</comment>
<proteinExistence type="predicted"/>
<dbReference type="AlphaFoldDB" id="A0A080LSR3"/>
<accession>A0A080LSR3</accession>
<dbReference type="Pfam" id="PF06073">
    <property type="entry name" value="DUF934"/>
    <property type="match status" value="1"/>
</dbReference>
<evidence type="ECO:0008006" key="3">
    <source>
        <dbReference type="Google" id="ProtNLM"/>
    </source>
</evidence>
<reference evidence="1 2" key="1">
    <citation type="submission" date="2014-02" db="EMBL/GenBank/DDBJ databases">
        <title>Expanding our view of genomic diversity in Candidatus Accumulibacter clades.</title>
        <authorList>
            <person name="Skennerton C.T."/>
            <person name="Barr J.J."/>
            <person name="Slater F.R."/>
            <person name="Bond P.L."/>
            <person name="Tyson G.W."/>
        </authorList>
    </citation>
    <scope>NUCLEOTIDE SEQUENCE [LARGE SCALE GENOMIC DNA]</scope>
    <source>
        <strain evidence="2">BA-91</strain>
    </source>
</reference>
<gene>
    <name evidence="1" type="ORF">AW09_003442</name>
</gene>
<name>A0A080LSR3_9PROT</name>